<reference evidence="2 3" key="1">
    <citation type="submission" date="2024-04" db="EMBL/GenBank/DDBJ databases">
        <title>The reference genome of an endangered Asteraceae, Deinandra increscens subsp. villosa, native to the Central Coast of California.</title>
        <authorList>
            <person name="Guilliams M."/>
            <person name="Hasenstab-Lehman K."/>
            <person name="Meyer R."/>
            <person name="Mcevoy S."/>
        </authorList>
    </citation>
    <scope>NUCLEOTIDE SEQUENCE [LARGE SCALE GENOMIC DNA]</scope>
    <source>
        <tissue evidence="2">Leaf</tissue>
    </source>
</reference>
<dbReference type="EMBL" id="JBCNJP010000023">
    <property type="protein sequence ID" value="KAK9057289.1"/>
    <property type="molecule type" value="Genomic_DNA"/>
</dbReference>
<name>A0AAP0CI73_9ASTR</name>
<feature type="compositionally biased region" description="Basic residues" evidence="1">
    <location>
        <begin position="313"/>
        <end position="326"/>
    </location>
</feature>
<dbReference type="AlphaFoldDB" id="A0AAP0CI73"/>
<accession>A0AAP0CI73</accession>
<protein>
    <submittedName>
        <fullName evidence="2">Uncharacterized protein</fullName>
    </submittedName>
</protein>
<dbReference type="Proteomes" id="UP001408789">
    <property type="component" value="Unassembled WGS sequence"/>
</dbReference>
<dbReference type="PANTHER" id="PTHR35095:SF1">
    <property type="entry name" value="OS05G0143300 PROTEIN"/>
    <property type="match status" value="1"/>
</dbReference>
<gene>
    <name evidence="2" type="ORF">SSX86_022124</name>
</gene>
<evidence type="ECO:0000256" key="1">
    <source>
        <dbReference type="SAM" id="MobiDB-lite"/>
    </source>
</evidence>
<evidence type="ECO:0000313" key="3">
    <source>
        <dbReference type="Proteomes" id="UP001408789"/>
    </source>
</evidence>
<comment type="caution">
    <text evidence="2">The sequence shown here is derived from an EMBL/GenBank/DDBJ whole genome shotgun (WGS) entry which is preliminary data.</text>
</comment>
<sequence length="472" mass="52782">MVGDPQTVATVATTVPTNNSWLRSEFVLWSNRSLRLSDLLSSSHTRSKQELGFLILMASNGYPPTLMFRPELGLNNRVPKDSQRILPSYELRDDVIRSSPLKTGLQQNVGPWMPISRLFDENRFDLIDPTGTKPGLINIQGLLISLSSVIQWWFGYCCPNSTVFTLEFPMSGLKDGFDPLSLSDLTGLQSMTTDYKPYFPDTGQMNSSQLIYQNPEFDSQIPLVDFVGDLVRRSEITVHEDGRVSLTGTRTEMKDILSVLAEFYVSKSSTNWRKSLVPQFNRLGYDETSYYGSPLGLETATISPPKSPEKIKLKPSRKKKGGRNKTTIKHRSNYIQACESLLSIIFDKNRNGKSAIPMLKKSGPELPNLLTQFSASIAGTGIAVLFSVMCKVASGRVPFCSSKLLNTGLGLGLVWLSWAVNRLRDTIMMINKNSNKKKGLKDDDMMKKLDLSMKEIYFRAATLMAVMVLRLA</sequence>
<evidence type="ECO:0000313" key="2">
    <source>
        <dbReference type="EMBL" id="KAK9057289.1"/>
    </source>
</evidence>
<proteinExistence type="predicted"/>
<organism evidence="2 3">
    <name type="scientific">Deinandra increscens subsp. villosa</name>
    <dbReference type="NCBI Taxonomy" id="3103831"/>
    <lineage>
        <taxon>Eukaryota</taxon>
        <taxon>Viridiplantae</taxon>
        <taxon>Streptophyta</taxon>
        <taxon>Embryophyta</taxon>
        <taxon>Tracheophyta</taxon>
        <taxon>Spermatophyta</taxon>
        <taxon>Magnoliopsida</taxon>
        <taxon>eudicotyledons</taxon>
        <taxon>Gunneridae</taxon>
        <taxon>Pentapetalae</taxon>
        <taxon>asterids</taxon>
        <taxon>campanulids</taxon>
        <taxon>Asterales</taxon>
        <taxon>Asteraceae</taxon>
        <taxon>Asteroideae</taxon>
        <taxon>Heliantheae alliance</taxon>
        <taxon>Madieae</taxon>
        <taxon>Madiinae</taxon>
        <taxon>Deinandra</taxon>
    </lineage>
</organism>
<keyword evidence="3" id="KW-1185">Reference proteome</keyword>
<feature type="region of interest" description="Disordered" evidence="1">
    <location>
        <begin position="299"/>
        <end position="326"/>
    </location>
</feature>
<dbReference type="PANTHER" id="PTHR35095">
    <property type="entry name" value="OS05G0143300 PROTEIN"/>
    <property type="match status" value="1"/>
</dbReference>